<evidence type="ECO:0000313" key="3">
    <source>
        <dbReference type="Ensembl" id="ENSCINP00000024578.2"/>
    </source>
</evidence>
<proteinExistence type="predicted"/>
<dbReference type="InterPro" id="IPR032016">
    <property type="entry name" value="MKRN2OS-like"/>
</dbReference>
<evidence type="ECO:0000259" key="2">
    <source>
        <dbReference type="Pfam" id="PF22795"/>
    </source>
</evidence>
<dbReference type="PANTHER" id="PTHR33963:SF2">
    <property type="entry name" value="MKRN2 OPPOSITE STRAND PROTEIN"/>
    <property type="match status" value="1"/>
</dbReference>
<dbReference type="Proteomes" id="UP000008144">
    <property type="component" value="Unassembled WGS sequence"/>
</dbReference>
<reference evidence="3" key="2">
    <citation type="submission" date="2025-08" db="UniProtKB">
        <authorList>
            <consortium name="Ensembl"/>
        </authorList>
    </citation>
    <scope>IDENTIFICATION</scope>
</reference>
<dbReference type="AlphaFoldDB" id="F6YE69"/>
<accession>F6YE69</accession>
<name>F6YE69_CIOIN</name>
<feature type="domain" description="MKRN2 opposite strand protein-like C-terminal" evidence="1">
    <location>
        <begin position="56"/>
        <end position="222"/>
    </location>
</feature>
<reference evidence="3" key="3">
    <citation type="submission" date="2025-09" db="UniProtKB">
        <authorList>
            <consortium name="Ensembl"/>
        </authorList>
    </citation>
    <scope>IDENTIFICATION</scope>
</reference>
<dbReference type="InterPro" id="IPR053921">
    <property type="entry name" value="MKRN2OS-like_C"/>
</dbReference>
<dbReference type="InParanoid" id="F6YE69"/>
<evidence type="ECO:0000313" key="4">
    <source>
        <dbReference type="Proteomes" id="UP000008144"/>
    </source>
</evidence>
<dbReference type="Pfam" id="PF16044">
    <property type="entry name" value="DUF4796_C"/>
    <property type="match status" value="1"/>
</dbReference>
<evidence type="ECO:0000259" key="1">
    <source>
        <dbReference type="Pfam" id="PF16044"/>
    </source>
</evidence>
<organism evidence="3 4">
    <name type="scientific">Ciona intestinalis</name>
    <name type="common">Transparent sea squirt</name>
    <name type="synonym">Ascidia intestinalis</name>
    <dbReference type="NCBI Taxonomy" id="7719"/>
    <lineage>
        <taxon>Eukaryota</taxon>
        <taxon>Metazoa</taxon>
        <taxon>Chordata</taxon>
        <taxon>Tunicata</taxon>
        <taxon>Ascidiacea</taxon>
        <taxon>Phlebobranchia</taxon>
        <taxon>Cionidae</taxon>
        <taxon>Ciona</taxon>
    </lineage>
</organism>
<dbReference type="Ensembl" id="ENSCINT00000024824.2">
    <property type="protein sequence ID" value="ENSCINP00000024578.2"/>
    <property type="gene ID" value="ENSCING00000013369.2"/>
</dbReference>
<dbReference type="InterPro" id="IPR053922">
    <property type="entry name" value="MKRN2OS-like_N"/>
</dbReference>
<dbReference type="GeneTree" id="ENSGT00390000003839"/>
<dbReference type="Pfam" id="PF22795">
    <property type="entry name" value="DUF4796_N"/>
    <property type="match status" value="1"/>
</dbReference>
<dbReference type="HOGENOM" id="CLU_084023_0_0_1"/>
<keyword evidence="4" id="KW-1185">Reference proteome</keyword>
<reference evidence="4" key="1">
    <citation type="journal article" date="2002" name="Science">
        <title>The draft genome of Ciona intestinalis: insights into chordate and vertebrate origins.</title>
        <authorList>
            <person name="Dehal P."/>
            <person name="Satou Y."/>
            <person name="Campbell R.K."/>
            <person name="Chapman J."/>
            <person name="Degnan B."/>
            <person name="De Tomaso A."/>
            <person name="Davidson B."/>
            <person name="Di Gregorio A."/>
            <person name="Gelpke M."/>
            <person name="Goodstein D.M."/>
            <person name="Harafuji N."/>
            <person name="Hastings K.E."/>
            <person name="Ho I."/>
            <person name="Hotta K."/>
            <person name="Huang W."/>
            <person name="Kawashima T."/>
            <person name="Lemaire P."/>
            <person name="Martinez D."/>
            <person name="Meinertzhagen I.A."/>
            <person name="Necula S."/>
            <person name="Nonaka M."/>
            <person name="Putnam N."/>
            <person name="Rash S."/>
            <person name="Saiga H."/>
            <person name="Satake M."/>
            <person name="Terry A."/>
            <person name="Yamada L."/>
            <person name="Wang H.G."/>
            <person name="Awazu S."/>
            <person name="Azumi K."/>
            <person name="Boore J."/>
            <person name="Branno M."/>
            <person name="Chin-Bow S."/>
            <person name="DeSantis R."/>
            <person name="Doyle S."/>
            <person name="Francino P."/>
            <person name="Keys D.N."/>
            <person name="Haga S."/>
            <person name="Hayashi H."/>
            <person name="Hino K."/>
            <person name="Imai K.S."/>
            <person name="Inaba K."/>
            <person name="Kano S."/>
            <person name="Kobayashi K."/>
            <person name="Kobayashi M."/>
            <person name="Lee B.I."/>
            <person name="Makabe K.W."/>
            <person name="Manohar C."/>
            <person name="Matassi G."/>
            <person name="Medina M."/>
            <person name="Mochizuki Y."/>
            <person name="Mount S."/>
            <person name="Morishita T."/>
            <person name="Miura S."/>
            <person name="Nakayama A."/>
            <person name="Nishizaka S."/>
            <person name="Nomoto H."/>
            <person name="Ohta F."/>
            <person name="Oishi K."/>
            <person name="Rigoutsos I."/>
            <person name="Sano M."/>
            <person name="Sasaki A."/>
            <person name="Sasakura Y."/>
            <person name="Shoguchi E."/>
            <person name="Shin-i T."/>
            <person name="Spagnuolo A."/>
            <person name="Stainier D."/>
            <person name="Suzuki M.M."/>
            <person name="Tassy O."/>
            <person name="Takatori N."/>
            <person name="Tokuoka M."/>
            <person name="Yagi K."/>
            <person name="Yoshizaki F."/>
            <person name="Wada S."/>
            <person name="Zhang C."/>
            <person name="Hyatt P.D."/>
            <person name="Larimer F."/>
            <person name="Detter C."/>
            <person name="Doggett N."/>
            <person name="Glavina T."/>
            <person name="Hawkins T."/>
            <person name="Richardson P."/>
            <person name="Lucas S."/>
            <person name="Kohara Y."/>
            <person name="Levine M."/>
            <person name="Satoh N."/>
            <person name="Rokhsar D.S."/>
        </authorList>
    </citation>
    <scope>NUCLEOTIDE SEQUENCE [LARGE SCALE GENOMIC DNA]</scope>
</reference>
<protein>
    <recommendedName>
        <fullName evidence="5">MKRN2 opposite strand protein</fullName>
    </recommendedName>
</protein>
<sequence>MAFLPNSLNSSGNSSQLRRRQPLICVTHCCKMACLDVPHRCSGCGEKLYKLKSPAFYLPIPYVNGHKTTFSILVKPTNGSWHDCHEKDADFHVGISPRDAGGVSSYTSDGVIQELNGWEESLIVFNISNPECEMMWGKCLDQMSSEEKWSKYKYDENRYNCFDFALSLLTQVDESVKSFFGESPKLIPFSFNREEMRMRFVRRHVMPQVKIAANYHKLSVQVS</sequence>
<evidence type="ECO:0008006" key="5">
    <source>
        <dbReference type="Google" id="ProtNLM"/>
    </source>
</evidence>
<feature type="domain" description="MKRN2 opposite strand protein-like N-terminal" evidence="2">
    <location>
        <begin position="21"/>
        <end position="48"/>
    </location>
</feature>
<dbReference type="PANTHER" id="PTHR33963">
    <property type="entry name" value="MKRN2 OPPOSITE STRAND PROTEIN"/>
    <property type="match status" value="1"/>
</dbReference>